<dbReference type="RefSeq" id="WP_245774020.1">
    <property type="nucleotide sequence ID" value="NZ_FOTW01000004.1"/>
</dbReference>
<keyword evidence="2" id="KW-1185">Reference proteome</keyword>
<evidence type="ECO:0000313" key="2">
    <source>
        <dbReference type="Proteomes" id="UP000199470"/>
    </source>
</evidence>
<organism evidence="1 2">
    <name type="scientific">Rugamonas rubra</name>
    <dbReference type="NCBI Taxonomy" id="758825"/>
    <lineage>
        <taxon>Bacteria</taxon>
        <taxon>Pseudomonadati</taxon>
        <taxon>Pseudomonadota</taxon>
        <taxon>Betaproteobacteria</taxon>
        <taxon>Burkholderiales</taxon>
        <taxon>Oxalobacteraceae</taxon>
        <taxon>Telluria group</taxon>
        <taxon>Rugamonas</taxon>
    </lineage>
</organism>
<reference evidence="1 2" key="1">
    <citation type="submission" date="2016-10" db="EMBL/GenBank/DDBJ databases">
        <authorList>
            <person name="de Groot N.N."/>
        </authorList>
    </citation>
    <scope>NUCLEOTIDE SEQUENCE [LARGE SCALE GENOMIC DNA]</scope>
    <source>
        <strain evidence="1 2">ATCC 43154</strain>
    </source>
</reference>
<name>A0A1I4HT71_9BURK</name>
<dbReference type="STRING" id="758825.SAMN02982985_00186"/>
<gene>
    <name evidence="1" type="ORF">SAMN02982985_00186</name>
</gene>
<accession>A0A1I4HT71</accession>
<proteinExistence type="predicted"/>
<dbReference type="EMBL" id="FOTW01000004">
    <property type="protein sequence ID" value="SFL44801.1"/>
    <property type="molecule type" value="Genomic_DNA"/>
</dbReference>
<dbReference type="AlphaFoldDB" id="A0A1I4HT71"/>
<protein>
    <submittedName>
        <fullName evidence="1">Uncharacterized protein</fullName>
    </submittedName>
</protein>
<sequence>MSLIEHVEHLAPATLCLHLGPQQLLALPRRGRRPDPAGAQRLAYARPDGHWQNALDALREYLLGLAQSASADKPAGATARAPLEISLAGRWCQMTLAPWSEALLAEPGAARFLQNQLAAVYGDAARGWSLCADDAPYGQPRLVCGIDAALLQGLRQLAEEQGRRCRVVEPLLGAVWRALAPAKPQAFAVVEAGRMTLAALARGGIAAIQTQPCGAGWHAELAQAWQRWTLRAPELAGIAEILVVDMSGAARPQELLAPQFKLVAGPYGAPSSASGALMEAA</sequence>
<evidence type="ECO:0000313" key="1">
    <source>
        <dbReference type="EMBL" id="SFL44801.1"/>
    </source>
</evidence>
<dbReference type="Proteomes" id="UP000199470">
    <property type="component" value="Unassembled WGS sequence"/>
</dbReference>